<dbReference type="Gene3D" id="3.30.450.40">
    <property type="match status" value="1"/>
</dbReference>
<dbReference type="AlphaFoldDB" id="A0A3E3EAW5"/>
<dbReference type="RefSeq" id="WP_117581929.1">
    <property type="nucleotide sequence ID" value="NZ_QUSL01000022.1"/>
</dbReference>
<dbReference type="FunFam" id="3.30.450.40:FF:000008">
    <property type="entry name" value="GAF domain-containing proteins"/>
    <property type="match status" value="1"/>
</dbReference>
<dbReference type="EMBL" id="QUSL01000022">
    <property type="protein sequence ID" value="RGD83674.1"/>
    <property type="molecule type" value="Genomic_DNA"/>
</dbReference>
<name>A0A3E3EAW5_9FIRM</name>
<organism evidence="3 4">
    <name type="scientific">Thomasclavelia ramosa</name>
    <dbReference type="NCBI Taxonomy" id="1547"/>
    <lineage>
        <taxon>Bacteria</taxon>
        <taxon>Bacillati</taxon>
        <taxon>Bacillota</taxon>
        <taxon>Erysipelotrichia</taxon>
        <taxon>Erysipelotrichales</taxon>
        <taxon>Coprobacillaceae</taxon>
        <taxon>Thomasclavelia</taxon>
    </lineage>
</organism>
<dbReference type="Pfam" id="PF01590">
    <property type="entry name" value="GAF"/>
    <property type="match status" value="1"/>
</dbReference>
<dbReference type="Proteomes" id="UP000261032">
    <property type="component" value="Unassembled WGS sequence"/>
</dbReference>
<dbReference type="PANTHER" id="PTHR21021">
    <property type="entry name" value="GAF/PUTATIVE CYTOSKELETAL PROTEIN"/>
    <property type="match status" value="1"/>
</dbReference>
<proteinExistence type="inferred from homology"/>
<evidence type="ECO:0000259" key="2">
    <source>
        <dbReference type="Pfam" id="PF01590"/>
    </source>
</evidence>
<evidence type="ECO:0000313" key="3">
    <source>
        <dbReference type="EMBL" id="RGD83674.1"/>
    </source>
</evidence>
<evidence type="ECO:0000313" key="4">
    <source>
        <dbReference type="Proteomes" id="UP000261032"/>
    </source>
</evidence>
<dbReference type="PANTHER" id="PTHR21021:SF15">
    <property type="entry name" value="FREE METHIONINE-R-SULFOXIDE REDUCTASE"/>
    <property type="match status" value="1"/>
</dbReference>
<comment type="similarity">
    <text evidence="1">Belongs to the free Met sulfoxide reductase family.</text>
</comment>
<protein>
    <submittedName>
        <fullName evidence="3">GAF domain-containing protein</fullName>
    </submittedName>
</protein>
<evidence type="ECO:0000256" key="1">
    <source>
        <dbReference type="ARBA" id="ARBA00038454"/>
    </source>
</evidence>
<dbReference type="SUPFAM" id="SSF55781">
    <property type="entry name" value="GAF domain-like"/>
    <property type="match status" value="1"/>
</dbReference>
<feature type="domain" description="GAF" evidence="2">
    <location>
        <begin position="42"/>
        <end position="143"/>
    </location>
</feature>
<dbReference type="InterPro" id="IPR000614">
    <property type="entry name" value="FRMsr_CS"/>
</dbReference>
<accession>A0A3E3EAW5</accession>
<dbReference type="PROSITE" id="PS01320">
    <property type="entry name" value="UPF0067"/>
    <property type="match status" value="1"/>
</dbReference>
<dbReference type="GO" id="GO:0033745">
    <property type="term" value="F:L-methionine-(R)-S-oxide reductase activity"/>
    <property type="evidence" value="ECO:0007669"/>
    <property type="project" value="TreeGrafter"/>
</dbReference>
<dbReference type="InterPro" id="IPR003018">
    <property type="entry name" value="GAF"/>
</dbReference>
<dbReference type="InterPro" id="IPR051330">
    <property type="entry name" value="Phosphatase_reg/MetRdx"/>
</dbReference>
<dbReference type="InterPro" id="IPR029016">
    <property type="entry name" value="GAF-like_dom_sf"/>
</dbReference>
<sequence length="157" mass="17777">MNWVIFMKEQQLDALLENINYEISLLSNASAFIKQVFSDISWVGFYLCQDNQLILGPFQGKTACTLIPFNKGVCGACATNLKTYCVPDVHQFPSHIACDSATNSELVIPLIIDNSLYGVLDLDSRCFARFQLDDQEELEKLALIIIKHLKRIKEETK</sequence>
<gene>
    <name evidence="3" type="ORF">DXB93_12865</name>
</gene>
<reference evidence="3 4" key="1">
    <citation type="submission" date="2018-08" db="EMBL/GenBank/DDBJ databases">
        <title>A genome reference for cultivated species of the human gut microbiota.</title>
        <authorList>
            <person name="Zou Y."/>
            <person name="Xue W."/>
            <person name="Luo G."/>
        </authorList>
    </citation>
    <scope>NUCLEOTIDE SEQUENCE [LARGE SCALE GENOMIC DNA]</scope>
    <source>
        <strain evidence="3 4">OM06-4</strain>
    </source>
</reference>
<dbReference type="GO" id="GO:0005829">
    <property type="term" value="C:cytosol"/>
    <property type="evidence" value="ECO:0007669"/>
    <property type="project" value="TreeGrafter"/>
</dbReference>
<comment type="caution">
    <text evidence="3">The sequence shown here is derived from an EMBL/GenBank/DDBJ whole genome shotgun (WGS) entry which is preliminary data.</text>
</comment>